<dbReference type="OrthoDB" id="1640349at2"/>
<dbReference type="InterPro" id="IPR010690">
    <property type="entry name" value="YqfD"/>
</dbReference>
<dbReference type="Pfam" id="PF06898">
    <property type="entry name" value="YqfD"/>
    <property type="match status" value="1"/>
</dbReference>
<dbReference type="EMBL" id="FOCG01000001">
    <property type="protein sequence ID" value="SEM56627.1"/>
    <property type="molecule type" value="Genomic_DNA"/>
</dbReference>
<dbReference type="RefSeq" id="WP_092751506.1">
    <property type="nucleotide sequence ID" value="NZ_FOCG01000001.1"/>
</dbReference>
<protein>
    <submittedName>
        <fullName evidence="3">Similar to stage IV sporulation protein</fullName>
    </submittedName>
</protein>
<sequence>MFIIKFIRYLKGYVMFTATGVFLERFLNMIVRKGVNVWDVQKKETVLTACTDVRSYKSLRPYAKKTGVRLRVKQRYGTPFKVRRYHKRVGLLVGTLFFLIFLCAMGQFIWRIEVVGNVEVSSDEILSTVNELGLKTGAFKGKLNARDIERTALLRLQHLSWIAVNIDGSTATVEVRERVMPPEMFPDHDTPCNIVASQTGLITYMEVYEGQNILKVGDTVKQGDVIVSGIIEDKKGQATYKHARAKVIAQTEYEITVEQPLVKDEKVMKGLQKHRRYLRIFGVDFPLFIYRPFKVAYDLKREAQPLNLFGISLPMTFVDETYDFYVMEQHPITKEQAKREAEAVLLQKETEELKTAKIIEKELEEQELDNMYKIKAKYLCNIDIAKQQEILING</sequence>
<dbReference type="AlphaFoldDB" id="A0A1H7ZGS8"/>
<reference evidence="3 4" key="1">
    <citation type="submission" date="2016-10" db="EMBL/GenBank/DDBJ databases">
        <authorList>
            <person name="de Groot N.N."/>
        </authorList>
    </citation>
    <scope>NUCLEOTIDE SEQUENCE [LARGE SCALE GENOMIC DNA]</scope>
    <source>
        <strain evidence="3 4">CGMCC 1.5070</strain>
    </source>
</reference>
<evidence type="ECO:0000256" key="1">
    <source>
        <dbReference type="SAM" id="Coils"/>
    </source>
</evidence>
<name>A0A1H7ZGS8_9FIRM</name>
<dbReference type="NCBIfam" id="TIGR02876">
    <property type="entry name" value="spore_yqfD"/>
    <property type="match status" value="1"/>
</dbReference>
<dbReference type="Proteomes" id="UP000199158">
    <property type="component" value="Unassembled WGS sequence"/>
</dbReference>
<feature type="transmembrane region" description="Helical" evidence="2">
    <location>
        <begin position="89"/>
        <end position="110"/>
    </location>
</feature>
<gene>
    <name evidence="3" type="ORF">SAMN05216180_0611</name>
</gene>
<dbReference type="PIRSF" id="PIRSF029895">
    <property type="entry name" value="SpoIV"/>
    <property type="match status" value="1"/>
</dbReference>
<keyword evidence="4" id="KW-1185">Reference proteome</keyword>
<keyword evidence="2" id="KW-0812">Transmembrane</keyword>
<keyword evidence="2" id="KW-0472">Membrane</keyword>
<evidence type="ECO:0000256" key="2">
    <source>
        <dbReference type="SAM" id="Phobius"/>
    </source>
</evidence>
<organism evidence="3 4">
    <name type="scientific">Hydrogenoanaerobacterium saccharovorans</name>
    <dbReference type="NCBI Taxonomy" id="474960"/>
    <lineage>
        <taxon>Bacteria</taxon>
        <taxon>Bacillati</taxon>
        <taxon>Bacillota</taxon>
        <taxon>Clostridia</taxon>
        <taxon>Eubacteriales</taxon>
        <taxon>Oscillospiraceae</taxon>
        <taxon>Hydrogenoanaerobacterium</taxon>
    </lineage>
</organism>
<evidence type="ECO:0000313" key="3">
    <source>
        <dbReference type="EMBL" id="SEM56627.1"/>
    </source>
</evidence>
<keyword evidence="1" id="KW-0175">Coiled coil</keyword>
<proteinExistence type="predicted"/>
<keyword evidence="2" id="KW-1133">Transmembrane helix</keyword>
<evidence type="ECO:0000313" key="4">
    <source>
        <dbReference type="Proteomes" id="UP000199158"/>
    </source>
</evidence>
<feature type="coiled-coil region" evidence="1">
    <location>
        <begin position="334"/>
        <end position="366"/>
    </location>
</feature>
<accession>A0A1H7ZGS8</accession>
<dbReference type="STRING" id="474960.SAMN05216180_0611"/>